<evidence type="ECO:0000256" key="7">
    <source>
        <dbReference type="ARBA" id="ARBA00022840"/>
    </source>
</evidence>
<evidence type="ECO:0000256" key="4">
    <source>
        <dbReference type="ARBA" id="ARBA00022679"/>
    </source>
</evidence>
<protein>
    <recommendedName>
        <fullName evidence="2">histidine kinase</fullName>
        <ecNumber evidence="2">2.7.13.3</ecNumber>
    </recommendedName>
</protein>
<evidence type="ECO:0000256" key="3">
    <source>
        <dbReference type="ARBA" id="ARBA00022553"/>
    </source>
</evidence>
<dbReference type="InterPro" id="IPR036890">
    <property type="entry name" value="HATPase_C_sf"/>
</dbReference>
<comment type="caution">
    <text evidence="11">The sequence shown here is derived from an EMBL/GenBank/DDBJ whole genome shotgun (WGS) entry which is preliminary data.</text>
</comment>
<gene>
    <name evidence="11" type="ORF">GCM10009554_49000</name>
</gene>
<keyword evidence="3" id="KW-0597">Phosphoprotein</keyword>
<feature type="domain" description="Histidine kinase" evidence="10">
    <location>
        <begin position="423"/>
        <end position="616"/>
    </location>
</feature>
<evidence type="ECO:0000313" key="11">
    <source>
        <dbReference type="EMBL" id="GAA0949870.1"/>
    </source>
</evidence>
<dbReference type="RefSeq" id="WP_343974489.1">
    <property type="nucleotide sequence ID" value="NZ_BAAAHK010000013.1"/>
</dbReference>
<dbReference type="Gene3D" id="3.30.565.10">
    <property type="entry name" value="Histidine kinase-like ATPase, C-terminal domain"/>
    <property type="match status" value="1"/>
</dbReference>
<keyword evidence="7" id="KW-0067">ATP-binding</keyword>
<dbReference type="InterPro" id="IPR011712">
    <property type="entry name" value="Sig_transdc_His_kin_sub3_dim/P"/>
</dbReference>
<dbReference type="InterPro" id="IPR003594">
    <property type="entry name" value="HATPase_dom"/>
</dbReference>
<feature type="transmembrane region" description="Helical" evidence="9">
    <location>
        <begin position="205"/>
        <end position="226"/>
    </location>
</feature>
<evidence type="ECO:0000256" key="9">
    <source>
        <dbReference type="SAM" id="Phobius"/>
    </source>
</evidence>
<feature type="transmembrane region" description="Helical" evidence="9">
    <location>
        <begin position="261"/>
        <end position="278"/>
    </location>
</feature>
<dbReference type="SMART" id="SM00387">
    <property type="entry name" value="HATPase_c"/>
    <property type="match status" value="1"/>
</dbReference>
<feature type="transmembrane region" description="Helical" evidence="9">
    <location>
        <begin position="307"/>
        <end position="326"/>
    </location>
</feature>
<dbReference type="EC" id="2.7.13.3" evidence="2"/>
<feature type="transmembrane region" description="Helical" evidence="9">
    <location>
        <begin position="37"/>
        <end position="57"/>
    </location>
</feature>
<keyword evidence="8" id="KW-0902">Two-component regulatory system</keyword>
<evidence type="ECO:0000313" key="12">
    <source>
        <dbReference type="Proteomes" id="UP001500542"/>
    </source>
</evidence>
<dbReference type="InterPro" id="IPR050482">
    <property type="entry name" value="Sensor_HK_TwoCompSys"/>
</dbReference>
<evidence type="ECO:0000256" key="8">
    <source>
        <dbReference type="ARBA" id="ARBA00023012"/>
    </source>
</evidence>
<keyword evidence="6" id="KW-0418">Kinase</keyword>
<sequence length="622" mass="67076">MNTRLRAFLASTQSDIALAVIGLAITQVQLIKVNGGWTHASLAVQLFMAVAPALIAIRRVDPVLASVGLLIGTFCSVVVGDIDFVILAGTALALWSLASRCRLVTALVAGAVITALPIGAKVSWPFIANWLFPAIYDGAVDYSSLPDASDSYPGGYSRILSMEWPVWLSAALFAVCVLGVVYRLVRQRVVVERGARGRLDDLRAFVPAVVTLDGVLAMAAASLILLDLGRDLGKGLWWSAPGWMTYGIAFSALTLVLRRKWPVVPAVVLAIGALLAYWQTSFSWSIVGALAVALYSLASNRRLRLSLPVATAVLVALPVVAELIRYSQMKLVFPKLKGYLDWDGFTGRERNFPYEIMVDHQWPVLLSAALALAVAAGVLARLYRRNRAAAAREAELERRSEEQDAAQVVLTERSNIARDLHDVVAHAVNLMVIQAETGPDLLRRGDRDVLEGFQRIGDTGRRALGELDRLLSALRDADGVPDPQLAPQPGLAELRQLVRDVSHDRLAVELELDGDPEVPPVGHQLTAYRLVQEALTNVAKHAEATGAKVAVKISTEGIAVTVTDDGRGFDLAAARKGSRHGLPGMRERVRIHHGTLDIHTSPGTGTTVEAWLPVAAKAEVGR</sequence>
<dbReference type="Pfam" id="PF02518">
    <property type="entry name" value="HATPase_c"/>
    <property type="match status" value="1"/>
</dbReference>
<keyword evidence="9" id="KW-1133">Transmembrane helix</keyword>
<evidence type="ECO:0000256" key="1">
    <source>
        <dbReference type="ARBA" id="ARBA00000085"/>
    </source>
</evidence>
<keyword evidence="4" id="KW-0808">Transferase</keyword>
<accession>A0ABP4BGI0</accession>
<keyword evidence="12" id="KW-1185">Reference proteome</keyword>
<dbReference type="PROSITE" id="PS50109">
    <property type="entry name" value="HIS_KIN"/>
    <property type="match status" value="1"/>
</dbReference>
<evidence type="ECO:0000256" key="5">
    <source>
        <dbReference type="ARBA" id="ARBA00022741"/>
    </source>
</evidence>
<comment type="catalytic activity">
    <reaction evidence="1">
        <text>ATP + protein L-histidine = ADP + protein N-phospho-L-histidine.</text>
        <dbReference type="EC" id="2.7.13.3"/>
    </reaction>
</comment>
<dbReference type="Proteomes" id="UP001500542">
    <property type="component" value="Unassembled WGS sequence"/>
</dbReference>
<keyword evidence="5" id="KW-0547">Nucleotide-binding</keyword>
<evidence type="ECO:0000259" key="10">
    <source>
        <dbReference type="PROSITE" id="PS50109"/>
    </source>
</evidence>
<keyword evidence="9" id="KW-0812">Transmembrane</keyword>
<feature type="transmembrane region" description="Helical" evidence="9">
    <location>
        <begin position="362"/>
        <end position="383"/>
    </location>
</feature>
<dbReference type="PANTHER" id="PTHR24421:SF10">
    <property type="entry name" value="NITRATE_NITRITE SENSOR PROTEIN NARQ"/>
    <property type="match status" value="1"/>
</dbReference>
<evidence type="ECO:0000256" key="6">
    <source>
        <dbReference type="ARBA" id="ARBA00022777"/>
    </source>
</evidence>
<dbReference type="Pfam" id="PF07730">
    <property type="entry name" value="HisKA_3"/>
    <property type="match status" value="1"/>
</dbReference>
<name>A0ABP4BGI0_9ACTN</name>
<dbReference type="Gene3D" id="1.20.5.1930">
    <property type="match status" value="1"/>
</dbReference>
<feature type="transmembrane region" description="Helical" evidence="9">
    <location>
        <begin position="164"/>
        <end position="185"/>
    </location>
</feature>
<reference evidence="12" key="1">
    <citation type="journal article" date="2019" name="Int. J. Syst. Evol. Microbiol.">
        <title>The Global Catalogue of Microorganisms (GCM) 10K type strain sequencing project: providing services to taxonomists for standard genome sequencing and annotation.</title>
        <authorList>
            <consortium name="The Broad Institute Genomics Platform"/>
            <consortium name="The Broad Institute Genome Sequencing Center for Infectious Disease"/>
            <person name="Wu L."/>
            <person name="Ma J."/>
        </authorList>
    </citation>
    <scope>NUCLEOTIDE SEQUENCE [LARGE SCALE GENOMIC DNA]</scope>
    <source>
        <strain evidence="12">JCM 10977</strain>
    </source>
</reference>
<dbReference type="EMBL" id="BAAAHK010000013">
    <property type="protein sequence ID" value="GAA0949870.1"/>
    <property type="molecule type" value="Genomic_DNA"/>
</dbReference>
<proteinExistence type="predicted"/>
<feature type="transmembrane region" description="Helical" evidence="9">
    <location>
        <begin position="103"/>
        <end position="124"/>
    </location>
</feature>
<dbReference type="SUPFAM" id="SSF55874">
    <property type="entry name" value="ATPase domain of HSP90 chaperone/DNA topoisomerase II/histidine kinase"/>
    <property type="match status" value="1"/>
</dbReference>
<dbReference type="PANTHER" id="PTHR24421">
    <property type="entry name" value="NITRATE/NITRITE SENSOR PROTEIN NARX-RELATED"/>
    <property type="match status" value="1"/>
</dbReference>
<organism evidence="11 12">
    <name type="scientific">Kribbella koreensis</name>
    <dbReference type="NCBI Taxonomy" id="57909"/>
    <lineage>
        <taxon>Bacteria</taxon>
        <taxon>Bacillati</taxon>
        <taxon>Actinomycetota</taxon>
        <taxon>Actinomycetes</taxon>
        <taxon>Propionibacteriales</taxon>
        <taxon>Kribbellaceae</taxon>
        <taxon>Kribbella</taxon>
    </lineage>
</organism>
<evidence type="ECO:0000256" key="2">
    <source>
        <dbReference type="ARBA" id="ARBA00012438"/>
    </source>
</evidence>
<feature type="transmembrane region" description="Helical" evidence="9">
    <location>
        <begin position="284"/>
        <end position="300"/>
    </location>
</feature>
<dbReference type="InterPro" id="IPR005467">
    <property type="entry name" value="His_kinase_dom"/>
</dbReference>
<feature type="transmembrane region" description="Helical" evidence="9">
    <location>
        <begin position="238"/>
        <end position="256"/>
    </location>
</feature>
<dbReference type="CDD" id="cd16917">
    <property type="entry name" value="HATPase_UhpB-NarQ-NarX-like"/>
    <property type="match status" value="1"/>
</dbReference>
<keyword evidence="9" id="KW-0472">Membrane</keyword>
<feature type="transmembrane region" description="Helical" evidence="9">
    <location>
        <begin position="63"/>
        <end position="96"/>
    </location>
</feature>